<dbReference type="Gene3D" id="3.40.710.10">
    <property type="entry name" value="DD-peptidase/beta-lactamase superfamily"/>
    <property type="match status" value="1"/>
</dbReference>
<reference evidence="4" key="1">
    <citation type="journal article" date="2020" name="Stud. Mycol.">
        <title>101 Dothideomycetes genomes: a test case for predicting lifestyles and emergence of pathogens.</title>
        <authorList>
            <person name="Haridas S."/>
            <person name="Albert R."/>
            <person name="Binder M."/>
            <person name="Bloem J."/>
            <person name="Labutti K."/>
            <person name="Salamov A."/>
            <person name="Andreopoulos B."/>
            <person name="Baker S."/>
            <person name="Barry K."/>
            <person name="Bills G."/>
            <person name="Bluhm B."/>
            <person name="Cannon C."/>
            <person name="Castanera R."/>
            <person name="Culley D."/>
            <person name="Daum C."/>
            <person name="Ezra D."/>
            <person name="Gonzalez J."/>
            <person name="Henrissat B."/>
            <person name="Kuo A."/>
            <person name="Liang C."/>
            <person name="Lipzen A."/>
            <person name="Lutzoni F."/>
            <person name="Magnuson J."/>
            <person name="Mondo S."/>
            <person name="Nolan M."/>
            <person name="Ohm R."/>
            <person name="Pangilinan J."/>
            <person name="Park H.-J."/>
            <person name="Ramirez L."/>
            <person name="Alfaro M."/>
            <person name="Sun H."/>
            <person name="Tritt A."/>
            <person name="Yoshinaga Y."/>
            <person name="Zwiers L.-H."/>
            <person name="Turgeon B."/>
            <person name="Goodwin S."/>
            <person name="Spatafora J."/>
            <person name="Crous P."/>
            <person name="Grigoriev I."/>
        </authorList>
    </citation>
    <scope>NUCLEOTIDE SEQUENCE</scope>
    <source>
        <strain evidence="4">CBS 279.74</strain>
    </source>
</reference>
<keyword evidence="5" id="KW-1185">Reference proteome</keyword>
<sequence>MSSSFDETFKRAVSPGPERLLAGVALAAAGPKKGDSDYLNAFGTMDLDPASSPVSPTETVMWLASCSKIVTTIAVMQCVERGLFELHSIADFERLLPEWSNRQILTALVDGKEQLQPAKEKMTLARLINHTSGMGYDFISPLLEWRASRGEAPQIMQGPITEVLQHPICFEPGSGFAYSSGLDLAGLMVARANSCTLEEYMRKHIFGVLGMDDTSFRPLTIKNLTARLMPMVHRPTADEPLESGDHPRNPLKAPLEPYDDFGGSGLFSTAADFLKFLKSVQRNDGQLLKPETVDLMFEPAISGSSMAMLQSTLGIDAAATIMIPGERLVGTPGAGKWSHGLGGLLGMQDNEYGLKAPWMQWGGAPNLKWWIDRKGGTCGLFATQLAPAGEKKHQVLPILFQKQMASNLGKK</sequence>
<dbReference type="GO" id="GO:0016787">
    <property type="term" value="F:hydrolase activity"/>
    <property type="evidence" value="ECO:0007669"/>
    <property type="project" value="UniProtKB-KW"/>
</dbReference>
<evidence type="ECO:0000313" key="4">
    <source>
        <dbReference type="EMBL" id="KAF2707950.1"/>
    </source>
</evidence>
<dbReference type="InterPro" id="IPR050789">
    <property type="entry name" value="Diverse_Enzym_Activities"/>
</dbReference>
<feature type="domain" description="Beta-lactamase-related" evidence="3">
    <location>
        <begin position="26"/>
        <end position="384"/>
    </location>
</feature>
<dbReference type="Proteomes" id="UP000799428">
    <property type="component" value="Unassembled WGS sequence"/>
</dbReference>
<gene>
    <name evidence="4" type="ORF">K504DRAFT_458430</name>
</gene>
<evidence type="ECO:0000313" key="5">
    <source>
        <dbReference type="Proteomes" id="UP000799428"/>
    </source>
</evidence>
<dbReference type="SUPFAM" id="SSF56601">
    <property type="entry name" value="beta-lactamase/transpeptidase-like"/>
    <property type="match status" value="1"/>
</dbReference>
<dbReference type="PANTHER" id="PTHR43283:SF17">
    <property type="entry name" value="(LOVD), PUTATIVE (AFU_ORTHOLOGUE AFUA_5G00920)-RELATED"/>
    <property type="match status" value="1"/>
</dbReference>
<dbReference type="InterPro" id="IPR012338">
    <property type="entry name" value="Beta-lactam/transpept-like"/>
</dbReference>
<evidence type="ECO:0000256" key="2">
    <source>
        <dbReference type="ARBA" id="ARBA00022801"/>
    </source>
</evidence>
<dbReference type="EMBL" id="MU005773">
    <property type="protein sequence ID" value="KAF2707950.1"/>
    <property type="molecule type" value="Genomic_DNA"/>
</dbReference>
<keyword evidence="2" id="KW-0378">Hydrolase</keyword>
<dbReference type="AlphaFoldDB" id="A0A6G1K5B4"/>
<dbReference type="OrthoDB" id="428260at2759"/>
<organism evidence="4 5">
    <name type="scientific">Pleomassaria siparia CBS 279.74</name>
    <dbReference type="NCBI Taxonomy" id="1314801"/>
    <lineage>
        <taxon>Eukaryota</taxon>
        <taxon>Fungi</taxon>
        <taxon>Dikarya</taxon>
        <taxon>Ascomycota</taxon>
        <taxon>Pezizomycotina</taxon>
        <taxon>Dothideomycetes</taxon>
        <taxon>Pleosporomycetidae</taxon>
        <taxon>Pleosporales</taxon>
        <taxon>Pleomassariaceae</taxon>
        <taxon>Pleomassaria</taxon>
    </lineage>
</organism>
<dbReference type="Pfam" id="PF00144">
    <property type="entry name" value="Beta-lactamase"/>
    <property type="match status" value="1"/>
</dbReference>
<accession>A0A6G1K5B4</accession>
<name>A0A6G1K5B4_9PLEO</name>
<dbReference type="PANTHER" id="PTHR43283">
    <property type="entry name" value="BETA-LACTAMASE-RELATED"/>
    <property type="match status" value="1"/>
</dbReference>
<dbReference type="InterPro" id="IPR001466">
    <property type="entry name" value="Beta-lactam-related"/>
</dbReference>
<evidence type="ECO:0000256" key="1">
    <source>
        <dbReference type="ARBA" id="ARBA00009009"/>
    </source>
</evidence>
<evidence type="ECO:0000259" key="3">
    <source>
        <dbReference type="Pfam" id="PF00144"/>
    </source>
</evidence>
<protein>
    <submittedName>
        <fullName evidence="4">Beta-lactamase/transpeptidase-like protein</fullName>
    </submittedName>
</protein>
<proteinExistence type="inferred from homology"/>
<comment type="similarity">
    <text evidence="1">Belongs to the class-A beta-lactamase family.</text>
</comment>